<dbReference type="KEGG" id="mgor:H0P51_20520"/>
<proteinExistence type="predicted"/>
<dbReference type="Proteomes" id="UP000510682">
    <property type="component" value="Chromosome"/>
</dbReference>
<reference evidence="1 2" key="2">
    <citation type="submission" date="2020-07" db="EMBL/GenBank/DDBJ databases">
        <authorList>
            <person name="Yu X."/>
        </authorList>
    </citation>
    <scope>NUCLEOTIDE SEQUENCE [LARGE SCALE GENOMIC DNA]</scope>
    <source>
        <strain evidence="2">24</strain>
    </source>
</reference>
<dbReference type="RefSeq" id="WP_180914722.1">
    <property type="nucleotide sequence ID" value="NZ_CP059165.1"/>
</dbReference>
<name>A0A7D6IK97_9MYCO</name>
<evidence type="ECO:0000313" key="1">
    <source>
        <dbReference type="EMBL" id="QLL06140.1"/>
    </source>
</evidence>
<protein>
    <submittedName>
        <fullName evidence="1">Uncharacterized protein</fullName>
    </submittedName>
</protein>
<gene>
    <name evidence="1" type="ORF">H0P51_20520</name>
</gene>
<organism evidence="1 2">
    <name type="scientific">Mycobacterium vicinigordonae</name>
    <dbReference type="NCBI Taxonomy" id="1719132"/>
    <lineage>
        <taxon>Bacteria</taxon>
        <taxon>Bacillati</taxon>
        <taxon>Actinomycetota</taxon>
        <taxon>Actinomycetes</taxon>
        <taxon>Mycobacteriales</taxon>
        <taxon>Mycobacteriaceae</taxon>
        <taxon>Mycobacterium</taxon>
    </lineage>
</organism>
<sequence length="150" mass="17440">MAGRNEAEESKSVAESLQMDIETVLDRLPVSAFWRLRQKRTFVWTKFAADAVSRPTKATPRIEQELRYWLEQPIDANNWLMNQAEWDFWTDALGRRGDKGNMSSWMGRLAARSDLQPQSYEPLADEINALLELREQVTKAKSRRKPAKRS</sequence>
<dbReference type="EMBL" id="CP059165">
    <property type="protein sequence ID" value="QLL06140.1"/>
    <property type="molecule type" value="Genomic_DNA"/>
</dbReference>
<evidence type="ECO:0000313" key="2">
    <source>
        <dbReference type="Proteomes" id="UP000510682"/>
    </source>
</evidence>
<reference evidence="2" key="3">
    <citation type="submission" date="2023-07" db="EMBL/GenBank/DDBJ databases">
        <title>Description of Mycobacterium gordonae subsp. intergordonae subsp.nov. and Mycobacterium gordonae subsp. gordonae subsp. nov.</title>
        <authorList>
            <person name="Huang H."/>
        </authorList>
    </citation>
    <scope>NUCLEOTIDE SEQUENCE [LARGE SCALE GENOMIC DNA]</scope>
    <source>
        <strain evidence="2">24</strain>
    </source>
</reference>
<accession>A0A7D6IK97</accession>
<reference evidence="2" key="1">
    <citation type="submission" date="2020-07" db="EMBL/GenBank/DDBJ databases">
        <title>Description of Mycobacterium gordonae subsp. intergordonae subsp.nov. and Mycobacterium gordonae subsp. gordonae subsp. nov.</title>
        <authorList>
            <person name="Yu X."/>
        </authorList>
    </citation>
    <scope>NUCLEOTIDE SEQUENCE [LARGE SCALE GENOMIC DNA]</scope>
    <source>
        <strain evidence="2">24</strain>
    </source>
</reference>
<dbReference type="AlphaFoldDB" id="A0A7D6IK97"/>
<keyword evidence="2" id="KW-1185">Reference proteome</keyword>